<proteinExistence type="predicted"/>
<dbReference type="AlphaFoldDB" id="A0AAV9W9F7"/>
<evidence type="ECO:0000313" key="1">
    <source>
        <dbReference type="EMBL" id="KAK6503691.1"/>
    </source>
</evidence>
<dbReference type="InterPro" id="IPR014752">
    <property type="entry name" value="Arrestin-like_C"/>
</dbReference>
<reference evidence="1 2" key="1">
    <citation type="submission" date="2023-08" db="EMBL/GenBank/DDBJ databases">
        <authorList>
            <person name="Palmer J.M."/>
        </authorList>
    </citation>
    <scope>NUCLEOTIDE SEQUENCE [LARGE SCALE GENOMIC DNA]</scope>
    <source>
        <strain evidence="1 2">TWF481</strain>
    </source>
</reference>
<evidence type="ECO:0008006" key="3">
    <source>
        <dbReference type="Google" id="ProtNLM"/>
    </source>
</evidence>
<organism evidence="1 2">
    <name type="scientific">Arthrobotrys musiformis</name>
    <dbReference type="NCBI Taxonomy" id="47236"/>
    <lineage>
        <taxon>Eukaryota</taxon>
        <taxon>Fungi</taxon>
        <taxon>Dikarya</taxon>
        <taxon>Ascomycota</taxon>
        <taxon>Pezizomycotina</taxon>
        <taxon>Orbiliomycetes</taxon>
        <taxon>Orbiliales</taxon>
        <taxon>Orbiliaceae</taxon>
        <taxon>Arthrobotrys</taxon>
    </lineage>
</organism>
<dbReference type="EMBL" id="JAVHJL010000005">
    <property type="protein sequence ID" value="KAK6503691.1"/>
    <property type="molecule type" value="Genomic_DNA"/>
</dbReference>
<comment type="caution">
    <text evidence="1">The sequence shown here is derived from an EMBL/GenBank/DDBJ whole genome shotgun (WGS) entry which is preliminary data.</text>
</comment>
<keyword evidence="2" id="KW-1185">Reference proteome</keyword>
<protein>
    <recommendedName>
        <fullName evidence="3">Arrestin-like N-terminal domain-containing protein</fullName>
    </recommendedName>
</protein>
<evidence type="ECO:0000313" key="2">
    <source>
        <dbReference type="Proteomes" id="UP001370758"/>
    </source>
</evidence>
<dbReference type="Proteomes" id="UP001370758">
    <property type="component" value="Unassembled WGS sequence"/>
</dbReference>
<sequence>MPRAGFKQAPGIDIELEQPEGIFLPGDTINARVIVDSVTGLSGGQNNVYINFYGRSKVLIIRNTGEGKDYYRGRAILFQKQFYLDGPPVSEAGGREAWGFSVQIPTHTVLGQYKYNDTWKVASKYLNNTEMDITQHPLPGVFYYCGESGGTKGECYVEYVMEVSLRPTREIYDPNDKQKKKKEPDVPTTIVPLVIRTRSSERPIKYSEYLQDVSEEVRIKTLKLLPQFATEQLGFRHNLKSVFKPSKIPNYFFDLKVTCPSTIQLDNPTYFPFRLSIIPKADSTGKGSSSGSIFSNGDTSKLPDVKISTFSLCLKMWSMMRARSILKWDSSTEKHHDFAISPDLPPHMVGYVIPREGGAGMYGYRHPDESNDLMGGEQYLDLGQLLNLQLSRTHSTRLEGEKNEFKTKRPLWPSFKTYNIHCYYEWKYKITITCAGETQVVEGKQRVELISQSEEQEQNIALDKQGTKKKWGEMMEGAEGAVAILGLVGELVAEAVSDS</sequence>
<dbReference type="Gene3D" id="2.60.40.640">
    <property type="match status" value="1"/>
</dbReference>
<accession>A0AAV9W9F7</accession>
<gene>
    <name evidence="1" type="ORF">TWF481_008695</name>
</gene>
<name>A0AAV9W9F7_9PEZI</name>